<name>A0AC35F3K9_9BILA</name>
<protein>
    <submittedName>
        <fullName evidence="2">Uncharacterized protein</fullName>
    </submittedName>
</protein>
<reference evidence="2" key="1">
    <citation type="submission" date="2022-11" db="UniProtKB">
        <authorList>
            <consortium name="WormBaseParasite"/>
        </authorList>
    </citation>
    <scope>IDENTIFICATION</scope>
</reference>
<evidence type="ECO:0000313" key="1">
    <source>
        <dbReference type="Proteomes" id="UP000887580"/>
    </source>
</evidence>
<sequence length="129" mass="13543">MSNDSSTAAESMQKGLDSLECPSLQCQLNIYGQSRGRLECSICVPATTPTSTAAILPPSSPAAMAATSSPSTPVAMAAPPPPYDRVLMDGGSVELSTSAAAYTFYNSSKQAVDVFYGSKLNMDVRNFYE</sequence>
<proteinExistence type="predicted"/>
<dbReference type="Proteomes" id="UP000887580">
    <property type="component" value="Unplaced"/>
</dbReference>
<organism evidence="1 2">
    <name type="scientific">Panagrolaimus sp. PS1159</name>
    <dbReference type="NCBI Taxonomy" id="55785"/>
    <lineage>
        <taxon>Eukaryota</taxon>
        <taxon>Metazoa</taxon>
        <taxon>Ecdysozoa</taxon>
        <taxon>Nematoda</taxon>
        <taxon>Chromadorea</taxon>
        <taxon>Rhabditida</taxon>
        <taxon>Tylenchina</taxon>
        <taxon>Panagrolaimomorpha</taxon>
        <taxon>Panagrolaimoidea</taxon>
        <taxon>Panagrolaimidae</taxon>
        <taxon>Panagrolaimus</taxon>
    </lineage>
</organism>
<evidence type="ECO:0000313" key="2">
    <source>
        <dbReference type="WBParaSite" id="PS1159_v2.g1281.t1"/>
    </source>
</evidence>
<dbReference type="WBParaSite" id="PS1159_v2.g1281.t1">
    <property type="protein sequence ID" value="PS1159_v2.g1281.t1"/>
    <property type="gene ID" value="PS1159_v2.g1281"/>
</dbReference>
<accession>A0AC35F3K9</accession>